<sequence>MSSQRNMDSSCGRFISSQPQGYTDPTSLPNGQNIFQQENQMQSGLDSNCADFGFSWVPPIRGSNQQIPAGSSQLQNPVPADNFLYQSVAKEDDAQFQSVPAEDNSYVHVPEDSFSLVDDINSRFPGITDPDSLDFQFDTWMFENQSVPGALEVSVPPGLNAYSPEPGTIDAGTLFEF</sequence>
<accession>A0AAD2E343</accession>
<gene>
    <name evidence="2" type="ORF">FPE_LOCUS21833</name>
</gene>
<feature type="region of interest" description="Disordered" evidence="1">
    <location>
        <begin position="1"/>
        <end position="47"/>
    </location>
</feature>
<dbReference type="EMBL" id="OU503048">
    <property type="protein sequence ID" value="CAI9774403.1"/>
    <property type="molecule type" value="Genomic_DNA"/>
</dbReference>
<evidence type="ECO:0000313" key="3">
    <source>
        <dbReference type="Proteomes" id="UP000834106"/>
    </source>
</evidence>
<protein>
    <submittedName>
        <fullName evidence="2">Uncharacterized protein</fullName>
    </submittedName>
</protein>
<evidence type="ECO:0000313" key="2">
    <source>
        <dbReference type="EMBL" id="CAI9774403.1"/>
    </source>
</evidence>
<feature type="compositionally biased region" description="Polar residues" evidence="1">
    <location>
        <begin position="1"/>
        <end position="46"/>
    </location>
</feature>
<proteinExistence type="predicted"/>
<dbReference type="Proteomes" id="UP000834106">
    <property type="component" value="Chromosome 13"/>
</dbReference>
<evidence type="ECO:0000256" key="1">
    <source>
        <dbReference type="SAM" id="MobiDB-lite"/>
    </source>
</evidence>
<name>A0AAD2E343_9LAMI</name>
<reference evidence="2" key="1">
    <citation type="submission" date="2023-05" db="EMBL/GenBank/DDBJ databases">
        <authorList>
            <person name="Huff M."/>
        </authorList>
    </citation>
    <scope>NUCLEOTIDE SEQUENCE</scope>
</reference>
<keyword evidence="3" id="KW-1185">Reference proteome</keyword>
<organism evidence="2 3">
    <name type="scientific">Fraxinus pennsylvanica</name>
    <dbReference type="NCBI Taxonomy" id="56036"/>
    <lineage>
        <taxon>Eukaryota</taxon>
        <taxon>Viridiplantae</taxon>
        <taxon>Streptophyta</taxon>
        <taxon>Embryophyta</taxon>
        <taxon>Tracheophyta</taxon>
        <taxon>Spermatophyta</taxon>
        <taxon>Magnoliopsida</taxon>
        <taxon>eudicotyledons</taxon>
        <taxon>Gunneridae</taxon>
        <taxon>Pentapetalae</taxon>
        <taxon>asterids</taxon>
        <taxon>lamiids</taxon>
        <taxon>Lamiales</taxon>
        <taxon>Oleaceae</taxon>
        <taxon>Oleeae</taxon>
        <taxon>Fraxinus</taxon>
    </lineage>
</organism>
<dbReference type="AlphaFoldDB" id="A0AAD2E343"/>